<dbReference type="InterPro" id="IPR047650">
    <property type="entry name" value="Transpos_IS110"/>
</dbReference>
<dbReference type="EMBL" id="PRKW01000003">
    <property type="protein sequence ID" value="PPB49368.1"/>
    <property type="molecule type" value="Genomic_DNA"/>
</dbReference>
<evidence type="ECO:0000313" key="3">
    <source>
        <dbReference type="EMBL" id="PPB49368.1"/>
    </source>
</evidence>
<dbReference type="PANTHER" id="PTHR33055:SF3">
    <property type="entry name" value="PUTATIVE TRANSPOSASE FOR IS117-RELATED"/>
    <property type="match status" value="1"/>
</dbReference>
<evidence type="ECO:0000313" key="4">
    <source>
        <dbReference type="Proteomes" id="UP000239297"/>
    </source>
</evidence>
<dbReference type="PANTHER" id="PTHR33055">
    <property type="entry name" value="TRANSPOSASE FOR INSERTION SEQUENCE ELEMENT IS1111A"/>
    <property type="match status" value="1"/>
</dbReference>
<dbReference type="GO" id="GO:0003677">
    <property type="term" value="F:DNA binding"/>
    <property type="evidence" value="ECO:0007669"/>
    <property type="project" value="InterPro"/>
</dbReference>
<dbReference type="InterPro" id="IPR003346">
    <property type="entry name" value="Transposase_20"/>
</dbReference>
<comment type="caution">
    <text evidence="3">The sequence shown here is derived from an EMBL/GenBank/DDBJ whole genome shotgun (WGS) entry which is preliminary data.</text>
</comment>
<organism evidence="3 4">
    <name type="scientific">Arthrobacter pityocampae</name>
    <dbReference type="NCBI Taxonomy" id="547334"/>
    <lineage>
        <taxon>Bacteria</taxon>
        <taxon>Bacillati</taxon>
        <taxon>Actinomycetota</taxon>
        <taxon>Actinomycetes</taxon>
        <taxon>Micrococcales</taxon>
        <taxon>Micrococcaceae</taxon>
        <taxon>Arthrobacter</taxon>
    </lineage>
</organism>
<dbReference type="Proteomes" id="UP000239297">
    <property type="component" value="Unassembled WGS sequence"/>
</dbReference>
<feature type="compositionally biased region" description="Basic residues" evidence="1">
    <location>
        <begin position="150"/>
        <end position="164"/>
    </location>
</feature>
<name>A0A2S5IXR6_9MICC</name>
<accession>A0A2S5IXR6</accession>
<reference evidence="3 4" key="1">
    <citation type="journal article" date="2014" name="Int. J. Syst. Evol. Microbiol.">
        <title>Arthrobacter pityocampae sp. nov., isolated from Thaumetopoea pityocampa (Lep., Thaumetopoeidae).</title>
        <authorList>
            <person name="Ince I.A."/>
            <person name="Demirbag Z."/>
            <person name="Kati H."/>
        </authorList>
    </citation>
    <scope>NUCLEOTIDE SEQUENCE [LARGE SCALE GENOMIC DNA]</scope>
    <source>
        <strain evidence="3 4">Tp2</strain>
    </source>
</reference>
<keyword evidence="4" id="KW-1185">Reference proteome</keyword>
<dbReference type="OrthoDB" id="3188901at2"/>
<sequence>MPGIGVRTCARILTEVTGKHFASSAHLASYAGIISVTRRSGTSVRGEHPSRRGNEKLKRALFLSAFAALRHPPLRTYYYRKRTEDKRHNQALVALARRRSDVVFAMLHDGNLNQDPTHKQPDLSWLTKTIEAPPDQRGDRRASGQSHVHVSVRRRRVRRPRSRH</sequence>
<feature type="domain" description="Transposase IS116/IS110/IS902 C-terminal" evidence="2">
    <location>
        <begin position="1"/>
        <end position="78"/>
    </location>
</feature>
<dbReference type="Pfam" id="PF02371">
    <property type="entry name" value="Transposase_20"/>
    <property type="match status" value="1"/>
</dbReference>
<feature type="region of interest" description="Disordered" evidence="1">
    <location>
        <begin position="132"/>
        <end position="164"/>
    </location>
</feature>
<gene>
    <name evidence="3" type="ORF">C4K88_06595</name>
</gene>
<evidence type="ECO:0000259" key="2">
    <source>
        <dbReference type="Pfam" id="PF02371"/>
    </source>
</evidence>
<dbReference type="GO" id="GO:0004803">
    <property type="term" value="F:transposase activity"/>
    <property type="evidence" value="ECO:0007669"/>
    <property type="project" value="InterPro"/>
</dbReference>
<dbReference type="GO" id="GO:0006313">
    <property type="term" value="P:DNA transposition"/>
    <property type="evidence" value="ECO:0007669"/>
    <property type="project" value="InterPro"/>
</dbReference>
<protein>
    <recommendedName>
        <fullName evidence="2">Transposase IS116/IS110/IS902 C-terminal domain-containing protein</fullName>
    </recommendedName>
</protein>
<dbReference type="AlphaFoldDB" id="A0A2S5IXR6"/>
<evidence type="ECO:0000256" key="1">
    <source>
        <dbReference type="SAM" id="MobiDB-lite"/>
    </source>
</evidence>
<proteinExistence type="predicted"/>